<keyword evidence="6" id="KW-1185">Reference proteome</keyword>
<dbReference type="Pfam" id="PF22422">
    <property type="entry name" value="MGH1-like_GH"/>
    <property type="match status" value="1"/>
</dbReference>
<organism evidence="5 6">
    <name type="scientific">Actinomadura viridis</name>
    <dbReference type="NCBI Taxonomy" id="58110"/>
    <lineage>
        <taxon>Bacteria</taxon>
        <taxon>Bacillati</taxon>
        <taxon>Actinomycetota</taxon>
        <taxon>Actinomycetes</taxon>
        <taxon>Streptosporangiales</taxon>
        <taxon>Thermomonosporaceae</taxon>
        <taxon>Actinomadura</taxon>
    </lineage>
</organism>
<evidence type="ECO:0000313" key="6">
    <source>
        <dbReference type="Proteomes" id="UP000614047"/>
    </source>
</evidence>
<dbReference type="RefSeq" id="WP_307829364.1">
    <property type="nucleotide sequence ID" value="NZ_BAABES010000003.1"/>
</dbReference>
<keyword evidence="3" id="KW-0326">Glycosidase</keyword>
<dbReference type="Proteomes" id="UP000614047">
    <property type="component" value="Unassembled WGS sequence"/>
</dbReference>
<dbReference type="GO" id="GO:0006487">
    <property type="term" value="P:protein N-linked glycosylation"/>
    <property type="evidence" value="ECO:0007669"/>
    <property type="project" value="TreeGrafter"/>
</dbReference>
<dbReference type="InterPro" id="IPR004888">
    <property type="entry name" value="Glycoside_hydrolase_63"/>
</dbReference>
<comment type="caution">
    <text evidence="5">The sequence shown here is derived from an EMBL/GenBank/DDBJ whole genome shotgun (WGS) entry which is preliminary data.</text>
</comment>
<dbReference type="InterPro" id="IPR054491">
    <property type="entry name" value="MGH1-like_GH"/>
</dbReference>
<evidence type="ECO:0000256" key="2">
    <source>
        <dbReference type="ARBA" id="ARBA00022801"/>
    </source>
</evidence>
<protein>
    <submittedName>
        <fullName evidence="5">Glycogen debranching enzyme</fullName>
    </submittedName>
</protein>
<dbReference type="Gene3D" id="1.50.10.10">
    <property type="match status" value="1"/>
</dbReference>
<comment type="similarity">
    <text evidence="1">Belongs to the glycosyl hydrolase 63 family.</text>
</comment>
<gene>
    <name evidence="5" type="ORF">IW256_007932</name>
</gene>
<reference evidence="5" key="1">
    <citation type="submission" date="2020-11" db="EMBL/GenBank/DDBJ databases">
        <title>Sequencing the genomes of 1000 actinobacteria strains.</title>
        <authorList>
            <person name="Klenk H.-P."/>
        </authorList>
    </citation>
    <scope>NUCLEOTIDE SEQUENCE</scope>
    <source>
        <strain evidence="5">DSM 43175</strain>
    </source>
</reference>
<dbReference type="GO" id="GO:0009311">
    <property type="term" value="P:oligosaccharide metabolic process"/>
    <property type="evidence" value="ECO:0007669"/>
    <property type="project" value="InterPro"/>
</dbReference>
<evidence type="ECO:0000313" key="5">
    <source>
        <dbReference type="EMBL" id="MBG6093819.1"/>
    </source>
</evidence>
<dbReference type="AlphaFoldDB" id="A0A931DSA0"/>
<feature type="domain" description="Mannosylglycerate hydrolase MGH1-like glycoside hydrolase" evidence="4">
    <location>
        <begin position="77"/>
        <end position="480"/>
    </location>
</feature>
<dbReference type="PANTHER" id="PTHR10412:SF11">
    <property type="entry name" value="MANNOSYL-OLIGOSACCHARIDE GLUCOSIDASE"/>
    <property type="match status" value="1"/>
</dbReference>
<evidence type="ECO:0000256" key="3">
    <source>
        <dbReference type="ARBA" id="ARBA00023295"/>
    </source>
</evidence>
<dbReference type="PANTHER" id="PTHR10412">
    <property type="entry name" value="MANNOSYL-OLIGOSACCHARIDE GLUCOSIDASE"/>
    <property type="match status" value="1"/>
</dbReference>
<dbReference type="InterPro" id="IPR008928">
    <property type="entry name" value="6-hairpin_glycosidase_sf"/>
</dbReference>
<name>A0A931DSA0_9ACTN</name>
<proteinExistence type="inferred from homology"/>
<keyword evidence="2" id="KW-0378">Hydrolase</keyword>
<dbReference type="SUPFAM" id="SSF48208">
    <property type="entry name" value="Six-hairpin glycosidases"/>
    <property type="match status" value="1"/>
</dbReference>
<evidence type="ECO:0000256" key="1">
    <source>
        <dbReference type="ARBA" id="ARBA00010833"/>
    </source>
</evidence>
<accession>A0A931DSA0</accession>
<dbReference type="GO" id="GO:0004573">
    <property type="term" value="F:Glc3Man9GlcNAc2 oligosaccharide glucosidase activity"/>
    <property type="evidence" value="ECO:0007669"/>
    <property type="project" value="InterPro"/>
</dbReference>
<dbReference type="InterPro" id="IPR012341">
    <property type="entry name" value="6hp_glycosidase-like_sf"/>
</dbReference>
<evidence type="ECO:0000259" key="4">
    <source>
        <dbReference type="Pfam" id="PF22422"/>
    </source>
</evidence>
<sequence length="491" mass="53386">MTATPSAEERLARTAGSRPLATRTQVGGARLDGARFERRAGRATPRALTDVETAGRAAYALRGNDRGRLTVAAPGLYPHMWSWDAAFIAIGLARLSTDRALTELETLLSSQWRNGMVPHIVFSDGDASYEPGPQRWACRELSADAPSGPATSGLMQPPVHGVAVRRVLDAARRAGRAEERAAGDRIRALWPALLAWHRYLAERRDPEGRGLLTIYHGWESGLDNSPRWDEPYSAVVPAAAFVPFQRADVHALGSVGGVAAQRPTDGDYARYQWLIEELRRARYDDARARDTLSFLVADVFSSAIFAAAAEDLAGVADELRLPGAEELRGQADRFRRGVAATTDDDGFAADLDLRTGRTLRTRTIAGFAPLLCGGLPAARRRRLVDTLFSPDWCGHPGLAVALPPSTSPSSDAFDPARYWRGPQWPPMTWLLIWGLERSGEPEAAAVLRASALDQLSDGLFAEYYHPFTGEALGARSQSWTAAVALDLILTD</sequence>
<dbReference type="EMBL" id="JADOUA010000001">
    <property type="protein sequence ID" value="MBG6093819.1"/>
    <property type="molecule type" value="Genomic_DNA"/>
</dbReference>